<proteinExistence type="predicted"/>
<feature type="compositionally biased region" description="Basic and acidic residues" evidence="1">
    <location>
        <begin position="47"/>
        <end position="58"/>
    </location>
</feature>
<reference evidence="2 3" key="1">
    <citation type="journal article" date="2023" name="Hortic Res">
        <title>Pangenome of water caltrop reveals structural variations and asymmetric subgenome divergence after allopolyploidization.</title>
        <authorList>
            <person name="Zhang X."/>
            <person name="Chen Y."/>
            <person name="Wang L."/>
            <person name="Yuan Y."/>
            <person name="Fang M."/>
            <person name="Shi L."/>
            <person name="Lu R."/>
            <person name="Comes H.P."/>
            <person name="Ma Y."/>
            <person name="Chen Y."/>
            <person name="Huang G."/>
            <person name="Zhou Y."/>
            <person name="Zheng Z."/>
            <person name="Qiu Y."/>
        </authorList>
    </citation>
    <scope>NUCLEOTIDE SEQUENCE [LARGE SCALE GENOMIC DNA]</scope>
    <source>
        <strain evidence="2">F231</strain>
    </source>
</reference>
<dbReference type="Proteomes" id="UP001346149">
    <property type="component" value="Unassembled WGS sequence"/>
</dbReference>
<feature type="region of interest" description="Disordered" evidence="1">
    <location>
        <begin position="1"/>
        <end position="77"/>
    </location>
</feature>
<dbReference type="EMBL" id="JAXQNO010000008">
    <property type="protein sequence ID" value="KAK4793588.1"/>
    <property type="molecule type" value="Genomic_DNA"/>
</dbReference>
<evidence type="ECO:0000256" key="1">
    <source>
        <dbReference type="SAM" id="MobiDB-lite"/>
    </source>
</evidence>
<name>A0AAN7LQT9_TRANT</name>
<comment type="caution">
    <text evidence="2">The sequence shown here is derived from an EMBL/GenBank/DDBJ whole genome shotgun (WGS) entry which is preliminary data.</text>
</comment>
<accession>A0AAN7LQT9</accession>
<keyword evidence="3" id="KW-1185">Reference proteome</keyword>
<dbReference type="AlphaFoldDB" id="A0AAN7LQT9"/>
<evidence type="ECO:0000313" key="2">
    <source>
        <dbReference type="EMBL" id="KAK4793588.1"/>
    </source>
</evidence>
<gene>
    <name evidence="2" type="ORF">SAY86_024023</name>
</gene>
<protein>
    <submittedName>
        <fullName evidence="2">Uncharacterized protein</fullName>
    </submittedName>
</protein>
<feature type="region of interest" description="Disordered" evidence="1">
    <location>
        <begin position="106"/>
        <end position="130"/>
    </location>
</feature>
<evidence type="ECO:0000313" key="3">
    <source>
        <dbReference type="Proteomes" id="UP001346149"/>
    </source>
</evidence>
<sequence length="152" mass="16425">MTSHYHQNSPGGFNGLQGITFLPPPELSLSTGTDFQGEKAPLGGSRKRPEIVSLHDDLNNQGKVAHHEEDDERVRGSSELWKRGVQCYGSPESNRGISEAVENVSSGKYPAGSASAAMEPHSGRSGSDGCYRKKMRVEVPTFIDFLGVGHSR</sequence>
<feature type="compositionally biased region" description="Polar residues" evidence="1">
    <location>
        <begin position="1"/>
        <end position="11"/>
    </location>
</feature>
<organism evidence="2 3">
    <name type="scientific">Trapa natans</name>
    <name type="common">Water chestnut</name>
    <dbReference type="NCBI Taxonomy" id="22666"/>
    <lineage>
        <taxon>Eukaryota</taxon>
        <taxon>Viridiplantae</taxon>
        <taxon>Streptophyta</taxon>
        <taxon>Embryophyta</taxon>
        <taxon>Tracheophyta</taxon>
        <taxon>Spermatophyta</taxon>
        <taxon>Magnoliopsida</taxon>
        <taxon>eudicotyledons</taxon>
        <taxon>Gunneridae</taxon>
        <taxon>Pentapetalae</taxon>
        <taxon>rosids</taxon>
        <taxon>malvids</taxon>
        <taxon>Myrtales</taxon>
        <taxon>Lythraceae</taxon>
        <taxon>Trapa</taxon>
    </lineage>
</organism>
<feature type="compositionally biased region" description="Basic and acidic residues" evidence="1">
    <location>
        <begin position="65"/>
        <end position="77"/>
    </location>
</feature>